<evidence type="ECO:0000256" key="10">
    <source>
        <dbReference type="ARBA" id="ARBA00023136"/>
    </source>
</evidence>
<dbReference type="OMA" id="CWVVSHY"/>
<comment type="caution">
    <text evidence="15">The sequence shown here is derived from an EMBL/GenBank/DDBJ whole genome shotgun (WGS) entry which is preliminary data.</text>
</comment>
<dbReference type="EC" id="2.4.1.-" evidence="12"/>
<evidence type="ECO:0000256" key="8">
    <source>
        <dbReference type="ARBA" id="ARBA00022989"/>
    </source>
</evidence>
<evidence type="ECO:0000256" key="6">
    <source>
        <dbReference type="ARBA" id="ARBA00022692"/>
    </source>
</evidence>
<organism evidence="15 16">
    <name type="scientific">Toxocara canis</name>
    <name type="common">Canine roundworm</name>
    <dbReference type="NCBI Taxonomy" id="6265"/>
    <lineage>
        <taxon>Eukaryota</taxon>
        <taxon>Metazoa</taxon>
        <taxon>Ecdysozoa</taxon>
        <taxon>Nematoda</taxon>
        <taxon>Chromadorea</taxon>
        <taxon>Rhabditida</taxon>
        <taxon>Spirurina</taxon>
        <taxon>Ascaridomorpha</taxon>
        <taxon>Ascaridoidea</taxon>
        <taxon>Toxocaridae</taxon>
        <taxon>Toxocara</taxon>
    </lineage>
</organism>
<dbReference type="EMBL" id="JPKZ01000901">
    <property type="protein sequence ID" value="KHN84787.1"/>
    <property type="molecule type" value="Genomic_DNA"/>
</dbReference>
<proteinExistence type="inferred from homology"/>
<dbReference type="InterPro" id="IPR055270">
    <property type="entry name" value="Glyco_tran_10_C"/>
</dbReference>
<dbReference type="STRING" id="6265.A0A0B2VTX9"/>
<dbReference type="Gene3D" id="3.40.50.11660">
    <property type="entry name" value="Glycosyl transferase family 10, C-terminal domain"/>
    <property type="match status" value="1"/>
</dbReference>
<dbReference type="InterPro" id="IPR038577">
    <property type="entry name" value="GT10-like_C_sf"/>
</dbReference>
<dbReference type="FunFam" id="3.40.50.11660:FF:000002">
    <property type="entry name" value="Alpha-(1,3)-fucosyltransferase"/>
    <property type="match status" value="1"/>
</dbReference>
<dbReference type="AlphaFoldDB" id="A0A0B2VTX9"/>
<dbReference type="PANTHER" id="PTHR48438">
    <property type="entry name" value="ALPHA-(1,3)-FUCOSYLTRANSFERASE C-RELATED"/>
    <property type="match status" value="1"/>
</dbReference>
<evidence type="ECO:0000256" key="9">
    <source>
        <dbReference type="ARBA" id="ARBA00023034"/>
    </source>
</evidence>
<sequence length="435" mass="50411">MPRRPRRFLLIVLTAVIGVVVLSLCSNLLLDVGHSLVQEHNRHDSSGDGDEFVYRKKEVRLFVGTPFFRTPVGNAYLDNCSVREHNRHDSSGDGDEFVYRKKEVRLFVGTPFFRTPVGNAYLDNCSVRKHCKIVDDKDSSDAVLYHAPDFVLMGTLKPNQITVLWSLESPINHRFYQNFERQINWTMTYRRDADVWFPYGVITKRREPIRVDFDELWKSKKKMVVWLISNCGHTNGRIELTKALQEAGLEVDIFGACGRRPTPNDCDGVNKQGDRCVAELFKPYMFAISFENSLCKDYITEKFFEVLEKRYAVPIVMQRKTYEENGAPSDSFIAVDDYQNVDNLVNNLKVIAKDKSAYLKYHQWRETFEVRSDYFNIDDTGFCQLCKKIMRQDFMPKHYDDVASWHSVGICDQPQDGFVNKFLTNSGKKPSFQGD</sequence>
<evidence type="ECO:0000256" key="7">
    <source>
        <dbReference type="ARBA" id="ARBA00022968"/>
    </source>
</evidence>
<evidence type="ECO:0000256" key="5">
    <source>
        <dbReference type="ARBA" id="ARBA00022679"/>
    </source>
</evidence>
<evidence type="ECO:0000259" key="14">
    <source>
        <dbReference type="Pfam" id="PF17039"/>
    </source>
</evidence>
<keyword evidence="10" id="KW-0472">Membrane</keyword>
<reference evidence="15 16" key="1">
    <citation type="submission" date="2014-11" db="EMBL/GenBank/DDBJ databases">
        <title>Genetic blueprint of the zoonotic pathogen Toxocara canis.</title>
        <authorList>
            <person name="Zhu X.-Q."/>
            <person name="Korhonen P.K."/>
            <person name="Cai H."/>
            <person name="Young N.D."/>
            <person name="Nejsum P."/>
            <person name="von Samson-Himmelstjerna G."/>
            <person name="Boag P.R."/>
            <person name="Tan P."/>
            <person name="Li Q."/>
            <person name="Min J."/>
            <person name="Yang Y."/>
            <person name="Wang X."/>
            <person name="Fang X."/>
            <person name="Hall R.S."/>
            <person name="Hofmann A."/>
            <person name="Sternberg P.W."/>
            <person name="Jex A.R."/>
            <person name="Gasser R.B."/>
        </authorList>
    </citation>
    <scope>NUCLEOTIDE SEQUENCE [LARGE SCALE GENOMIC DNA]</scope>
    <source>
        <strain evidence="15">PN_DK_2014</strain>
    </source>
</reference>
<feature type="domain" description="Fucosyltransferase N-terminal" evidence="14">
    <location>
        <begin position="122"/>
        <end position="200"/>
    </location>
</feature>
<evidence type="ECO:0000256" key="3">
    <source>
        <dbReference type="ARBA" id="ARBA00008919"/>
    </source>
</evidence>
<dbReference type="UniPathway" id="UPA00378"/>
<dbReference type="GO" id="GO:0032580">
    <property type="term" value="C:Golgi cisterna membrane"/>
    <property type="evidence" value="ECO:0007669"/>
    <property type="project" value="UniProtKB-SubCell"/>
</dbReference>
<keyword evidence="16" id="KW-1185">Reference proteome</keyword>
<dbReference type="GO" id="GO:0008417">
    <property type="term" value="F:fucosyltransferase activity"/>
    <property type="evidence" value="ECO:0007669"/>
    <property type="project" value="InterPro"/>
</dbReference>
<keyword evidence="9 12" id="KW-0333">Golgi apparatus</keyword>
<evidence type="ECO:0000256" key="11">
    <source>
        <dbReference type="ARBA" id="ARBA00023180"/>
    </source>
</evidence>
<dbReference type="Pfam" id="PF17039">
    <property type="entry name" value="Glyco_tran_10_N"/>
    <property type="match status" value="1"/>
</dbReference>
<dbReference type="OrthoDB" id="5912041at2759"/>
<comment type="subcellular location">
    <subcellularLocation>
        <location evidence="1 12">Golgi apparatus</location>
        <location evidence="1 12">Golgi stack membrane</location>
        <topology evidence="1 12">Single-pass type II membrane protein</topology>
    </subcellularLocation>
</comment>
<evidence type="ECO:0000313" key="15">
    <source>
        <dbReference type="EMBL" id="KHN84787.1"/>
    </source>
</evidence>
<evidence type="ECO:0000313" key="16">
    <source>
        <dbReference type="Proteomes" id="UP000031036"/>
    </source>
</evidence>
<keyword evidence="4 12" id="KW-0328">Glycosyltransferase</keyword>
<dbReference type="SUPFAM" id="SSF53756">
    <property type="entry name" value="UDP-Glycosyltransferase/glycogen phosphorylase"/>
    <property type="match status" value="1"/>
</dbReference>
<feature type="domain" description="Fucosyltransferase C-terminal" evidence="13">
    <location>
        <begin position="217"/>
        <end position="405"/>
    </location>
</feature>
<dbReference type="Proteomes" id="UP000031036">
    <property type="component" value="Unassembled WGS sequence"/>
</dbReference>
<keyword evidence="5 12" id="KW-0808">Transferase</keyword>
<keyword evidence="6 12" id="KW-0812">Transmembrane</keyword>
<dbReference type="InterPro" id="IPR001503">
    <property type="entry name" value="Glyco_trans_10"/>
</dbReference>
<evidence type="ECO:0000256" key="4">
    <source>
        <dbReference type="ARBA" id="ARBA00022676"/>
    </source>
</evidence>
<keyword evidence="11" id="KW-0325">Glycoprotein</keyword>
<name>A0A0B2VTX9_TOXCA</name>
<gene>
    <name evidence="15" type="primary">FucTA</name>
    <name evidence="15" type="ORF">Tcan_11610</name>
</gene>
<keyword evidence="7" id="KW-0735">Signal-anchor</keyword>
<evidence type="ECO:0000259" key="13">
    <source>
        <dbReference type="Pfam" id="PF00852"/>
    </source>
</evidence>
<evidence type="ECO:0000256" key="2">
    <source>
        <dbReference type="ARBA" id="ARBA00004922"/>
    </source>
</evidence>
<protein>
    <recommendedName>
        <fullName evidence="12">Fucosyltransferase</fullName>
        <ecNumber evidence="12">2.4.1.-</ecNumber>
    </recommendedName>
</protein>
<accession>A0A0B2VTX9</accession>
<comment type="similarity">
    <text evidence="3 12">Belongs to the glycosyltransferase 10 family.</text>
</comment>
<dbReference type="Pfam" id="PF00852">
    <property type="entry name" value="Glyco_transf_10"/>
    <property type="match status" value="1"/>
</dbReference>
<evidence type="ECO:0000256" key="1">
    <source>
        <dbReference type="ARBA" id="ARBA00004447"/>
    </source>
</evidence>
<dbReference type="InterPro" id="IPR031481">
    <property type="entry name" value="Glyco_tran_10_N"/>
</dbReference>
<dbReference type="PANTHER" id="PTHR48438:SF1">
    <property type="entry name" value="ALPHA-(1,3)-FUCOSYLTRANSFERASE C-RELATED"/>
    <property type="match status" value="1"/>
</dbReference>
<comment type="pathway">
    <text evidence="2">Protein modification; protein glycosylation.</text>
</comment>
<keyword evidence="8" id="KW-1133">Transmembrane helix</keyword>
<evidence type="ECO:0000256" key="12">
    <source>
        <dbReference type="RuleBase" id="RU003832"/>
    </source>
</evidence>